<sequence length="166" mass="19001">MPQSGLGKKPNGCKKFEKFIPHYIDHLHELLHNDEYAEDEVYAEGEEEGNDVDACPMSNSSRKRSSNTKDTTSSPSKKGKNQFLNIFKGLIDTMQAGSFEDTNTMRDYEIQQSLMLARECGATDESEEIFMATELFATRYNRTIFANIKTNEARLKWLQIKCARNK</sequence>
<dbReference type="Gramene" id="TKW28499">
    <property type="protein sequence ID" value="TKW28499"/>
    <property type="gene ID" value="SEVIR_3G327700v2"/>
</dbReference>
<proteinExistence type="predicted"/>
<dbReference type="EMBL" id="CM016554">
    <property type="protein sequence ID" value="TKW28499.1"/>
    <property type="molecule type" value="Genomic_DNA"/>
</dbReference>
<keyword evidence="3" id="KW-1185">Reference proteome</keyword>
<dbReference type="PANTHER" id="PTHR47069">
    <property type="match status" value="1"/>
</dbReference>
<name>A0A4U6VLJ5_SETVI</name>
<reference evidence="2" key="1">
    <citation type="submission" date="2019-03" db="EMBL/GenBank/DDBJ databases">
        <title>WGS assembly of Setaria viridis.</title>
        <authorList>
            <person name="Huang P."/>
            <person name="Jenkins J."/>
            <person name="Grimwood J."/>
            <person name="Barry K."/>
            <person name="Healey A."/>
            <person name="Mamidi S."/>
            <person name="Sreedasyam A."/>
            <person name="Shu S."/>
            <person name="Feldman M."/>
            <person name="Wu J."/>
            <person name="Yu Y."/>
            <person name="Chen C."/>
            <person name="Johnson J."/>
            <person name="Rokhsar D."/>
            <person name="Baxter I."/>
            <person name="Schmutz J."/>
            <person name="Brutnell T."/>
            <person name="Kellogg E."/>
        </authorList>
    </citation>
    <scope>NUCLEOTIDE SEQUENCE [LARGE SCALE GENOMIC DNA]</scope>
</reference>
<dbReference type="PANTHER" id="PTHR47069:SF11">
    <property type="entry name" value="OS04G0275550 PROTEIN"/>
    <property type="match status" value="1"/>
</dbReference>
<feature type="compositionally biased region" description="Acidic residues" evidence="1">
    <location>
        <begin position="38"/>
        <end position="51"/>
    </location>
</feature>
<evidence type="ECO:0000256" key="1">
    <source>
        <dbReference type="SAM" id="MobiDB-lite"/>
    </source>
</evidence>
<accession>A0A4U6VLJ5</accession>
<protein>
    <recommendedName>
        <fullName evidence="4">Myb/SANT-like domain-containing protein</fullName>
    </recommendedName>
</protein>
<evidence type="ECO:0008006" key="4">
    <source>
        <dbReference type="Google" id="ProtNLM"/>
    </source>
</evidence>
<evidence type="ECO:0000313" key="3">
    <source>
        <dbReference type="Proteomes" id="UP000298652"/>
    </source>
</evidence>
<dbReference type="OMA" id="HNDEYAE"/>
<gene>
    <name evidence="2" type="ORF">SEVIR_3G327700v2</name>
</gene>
<feature type="region of interest" description="Disordered" evidence="1">
    <location>
        <begin position="38"/>
        <end position="80"/>
    </location>
</feature>
<organism evidence="2 3">
    <name type="scientific">Setaria viridis</name>
    <name type="common">Green bristlegrass</name>
    <name type="synonym">Setaria italica subsp. viridis</name>
    <dbReference type="NCBI Taxonomy" id="4556"/>
    <lineage>
        <taxon>Eukaryota</taxon>
        <taxon>Viridiplantae</taxon>
        <taxon>Streptophyta</taxon>
        <taxon>Embryophyta</taxon>
        <taxon>Tracheophyta</taxon>
        <taxon>Spermatophyta</taxon>
        <taxon>Magnoliopsida</taxon>
        <taxon>Liliopsida</taxon>
        <taxon>Poales</taxon>
        <taxon>Poaceae</taxon>
        <taxon>PACMAD clade</taxon>
        <taxon>Panicoideae</taxon>
        <taxon>Panicodae</taxon>
        <taxon>Paniceae</taxon>
        <taxon>Cenchrinae</taxon>
        <taxon>Setaria</taxon>
    </lineage>
</organism>
<dbReference type="Proteomes" id="UP000298652">
    <property type="component" value="Chromosome 3"/>
</dbReference>
<dbReference type="AlphaFoldDB" id="A0A4U6VLJ5"/>
<evidence type="ECO:0000313" key="2">
    <source>
        <dbReference type="EMBL" id="TKW28499.1"/>
    </source>
</evidence>